<evidence type="ECO:0000256" key="5">
    <source>
        <dbReference type="ARBA" id="ARBA00022989"/>
    </source>
</evidence>
<evidence type="ECO:0000256" key="2">
    <source>
        <dbReference type="ARBA" id="ARBA00022448"/>
    </source>
</evidence>
<dbReference type="RefSeq" id="WP_131896901.1">
    <property type="nucleotide sequence ID" value="NZ_SMKZ01000025.1"/>
</dbReference>
<accession>A0A4R5D4K0</accession>
<protein>
    <submittedName>
        <fullName evidence="9">Sugar ABC transporter permease</fullName>
    </submittedName>
</protein>
<evidence type="ECO:0000256" key="7">
    <source>
        <dbReference type="RuleBase" id="RU363032"/>
    </source>
</evidence>
<feature type="transmembrane region" description="Helical" evidence="7">
    <location>
        <begin position="219"/>
        <end position="247"/>
    </location>
</feature>
<evidence type="ECO:0000256" key="1">
    <source>
        <dbReference type="ARBA" id="ARBA00004651"/>
    </source>
</evidence>
<dbReference type="Gene3D" id="1.10.3720.10">
    <property type="entry name" value="MetI-like"/>
    <property type="match status" value="1"/>
</dbReference>
<dbReference type="EMBL" id="SMKZ01000025">
    <property type="protein sequence ID" value="TDE08339.1"/>
    <property type="molecule type" value="Genomic_DNA"/>
</dbReference>
<name>A0A4R5D4K0_9ACTN</name>
<dbReference type="AlphaFoldDB" id="A0A4R5D4K0"/>
<organism evidence="9 10">
    <name type="scientific">Jiangella asiatica</name>
    <dbReference type="NCBI Taxonomy" id="2530372"/>
    <lineage>
        <taxon>Bacteria</taxon>
        <taxon>Bacillati</taxon>
        <taxon>Actinomycetota</taxon>
        <taxon>Actinomycetes</taxon>
        <taxon>Jiangellales</taxon>
        <taxon>Jiangellaceae</taxon>
        <taxon>Jiangella</taxon>
    </lineage>
</organism>
<dbReference type="SUPFAM" id="SSF161098">
    <property type="entry name" value="MetI-like"/>
    <property type="match status" value="1"/>
</dbReference>
<dbReference type="CDD" id="cd06261">
    <property type="entry name" value="TM_PBP2"/>
    <property type="match status" value="1"/>
</dbReference>
<keyword evidence="10" id="KW-1185">Reference proteome</keyword>
<keyword evidence="2 7" id="KW-0813">Transport</keyword>
<comment type="subcellular location">
    <subcellularLocation>
        <location evidence="1 7">Cell membrane</location>
        <topology evidence="1 7">Multi-pass membrane protein</topology>
    </subcellularLocation>
</comment>
<keyword evidence="3" id="KW-1003">Cell membrane</keyword>
<dbReference type="PROSITE" id="PS50928">
    <property type="entry name" value="ABC_TM1"/>
    <property type="match status" value="1"/>
</dbReference>
<dbReference type="PANTHER" id="PTHR30193:SF37">
    <property type="entry name" value="INNER MEMBRANE ABC TRANSPORTER PERMEASE PROTEIN YCJO"/>
    <property type="match status" value="1"/>
</dbReference>
<evidence type="ECO:0000256" key="6">
    <source>
        <dbReference type="ARBA" id="ARBA00023136"/>
    </source>
</evidence>
<keyword evidence="6 7" id="KW-0472">Membrane</keyword>
<dbReference type="InterPro" id="IPR051393">
    <property type="entry name" value="ABC_transporter_permease"/>
</dbReference>
<dbReference type="PANTHER" id="PTHR30193">
    <property type="entry name" value="ABC TRANSPORTER PERMEASE PROTEIN"/>
    <property type="match status" value="1"/>
</dbReference>
<feature type="transmembrane region" description="Helical" evidence="7">
    <location>
        <begin position="172"/>
        <end position="198"/>
    </location>
</feature>
<dbReference type="Proteomes" id="UP000294739">
    <property type="component" value="Unassembled WGS sequence"/>
</dbReference>
<feature type="domain" description="ABC transmembrane type-1" evidence="8">
    <location>
        <begin position="87"/>
        <end position="307"/>
    </location>
</feature>
<gene>
    <name evidence="9" type="ORF">E1269_17695</name>
</gene>
<dbReference type="InterPro" id="IPR000515">
    <property type="entry name" value="MetI-like"/>
</dbReference>
<reference evidence="9 10" key="1">
    <citation type="submission" date="2019-03" db="EMBL/GenBank/DDBJ databases">
        <title>Draft genome sequences of novel Actinobacteria.</title>
        <authorList>
            <person name="Sahin N."/>
            <person name="Ay H."/>
            <person name="Saygin H."/>
        </authorList>
    </citation>
    <scope>NUCLEOTIDE SEQUENCE [LARGE SCALE GENOMIC DNA]</scope>
    <source>
        <strain evidence="9 10">5K138</strain>
    </source>
</reference>
<keyword evidence="5 7" id="KW-1133">Transmembrane helix</keyword>
<evidence type="ECO:0000313" key="10">
    <source>
        <dbReference type="Proteomes" id="UP000294739"/>
    </source>
</evidence>
<feature type="transmembrane region" description="Helical" evidence="7">
    <location>
        <begin position="286"/>
        <end position="306"/>
    </location>
</feature>
<evidence type="ECO:0000313" key="9">
    <source>
        <dbReference type="EMBL" id="TDE08339.1"/>
    </source>
</evidence>
<dbReference type="InterPro" id="IPR035906">
    <property type="entry name" value="MetI-like_sf"/>
</dbReference>
<sequence length="319" mass="35136">MTQTATTRRPGKTTTPQLRKRRSLLRYWREYLAISPFFILFAAFGLFPLLFAVYLSMVSWDGLGDIEWVGPDQFVRLFSSGEFTHALGNTVIIFLTAQVPVILASLGAAALLSSPKLRARGLYQTMFFLPQVTSIVAVAIVFQSLFSNEYGIINAILEGVGLSSVPWMTTEWGVRLVVSIMIFWRSFGYFVVIFLAGISSIPPTLYEAARLDGAGSWRILRSITIPMILPTVAFVAVTGTISGFQIFTEPQVLTNGLGGPNDSVVTMMFLQVRYMGATLQTVPTDLGFATAIGWGIFVVLILLAVLNARVIAKRRKELS</sequence>
<comment type="caution">
    <text evidence="9">The sequence shown here is derived from an EMBL/GenBank/DDBJ whole genome shotgun (WGS) entry which is preliminary data.</text>
</comment>
<feature type="transmembrane region" description="Helical" evidence="7">
    <location>
        <begin position="31"/>
        <end position="55"/>
    </location>
</feature>
<dbReference type="Pfam" id="PF00528">
    <property type="entry name" value="BPD_transp_1"/>
    <property type="match status" value="1"/>
</dbReference>
<evidence type="ECO:0000259" key="8">
    <source>
        <dbReference type="PROSITE" id="PS50928"/>
    </source>
</evidence>
<evidence type="ECO:0000256" key="3">
    <source>
        <dbReference type="ARBA" id="ARBA00022475"/>
    </source>
</evidence>
<feature type="transmembrane region" description="Helical" evidence="7">
    <location>
        <begin position="125"/>
        <end position="146"/>
    </location>
</feature>
<proteinExistence type="inferred from homology"/>
<feature type="transmembrane region" description="Helical" evidence="7">
    <location>
        <begin position="91"/>
        <end position="113"/>
    </location>
</feature>
<evidence type="ECO:0000256" key="4">
    <source>
        <dbReference type="ARBA" id="ARBA00022692"/>
    </source>
</evidence>
<comment type="similarity">
    <text evidence="7">Belongs to the binding-protein-dependent transport system permease family.</text>
</comment>
<keyword evidence="4 7" id="KW-0812">Transmembrane</keyword>
<dbReference type="OrthoDB" id="145927at2"/>
<dbReference type="InParanoid" id="A0A4R5D4K0"/>
<dbReference type="GO" id="GO:0055085">
    <property type="term" value="P:transmembrane transport"/>
    <property type="evidence" value="ECO:0007669"/>
    <property type="project" value="InterPro"/>
</dbReference>
<dbReference type="GO" id="GO:0005886">
    <property type="term" value="C:plasma membrane"/>
    <property type="evidence" value="ECO:0007669"/>
    <property type="project" value="UniProtKB-SubCell"/>
</dbReference>